<feature type="transmembrane region" description="Helical" evidence="1">
    <location>
        <begin position="304"/>
        <end position="326"/>
    </location>
</feature>
<protein>
    <recommendedName>
        <fullName evidence="4">NAD(+)--protein-arginine ADP-ribosyltransferase</fullName>
    </recommendedName>
</protein>
<dbReference type="EMBL" id="JARBJD010000020">
    <property type="protein sequence ID" value="KAK2960833.1"/>
    <property type="molecule type" value="Genomic_DNA"/>
</dbReference>
<evidence type="ECO:0000313" key="2">
    <source>
        <dbReference type="EMBL" id="KAK2960833.1"/>
    </source>
</evidence>
<dbReference type="Proteomes" id="UP001281761">
    <property type="component" value="Unassembled WGS sequence"/>
</dbReference>
<reference evidence="2 3" key="1">
    <citation type="journal article" date="2022" name="bioRxiv">
        <title>Genomics of Preaxostyla Flagellates Illuminates Evolutionary Transitions and the Path Towards Mitochondrial Loss.</title>
        <authorList>
            <person name="Novak L.V.F."/>
            <person name="Treitli S.C."/>
            <person name="Pyrih J."/>
            <person name="Halakuc P."/>
            <person name="Pipaliya S.V."/>
            <person name="Vacek V."/>
            <person name="Brzon O."/>
            <person name="Soukal P."/>
            <person name="Eme L."/>
            <person name="Dacks J.B."/>
            <person name="Karnkowska A."/>
            <person name="Elias M."/>
            <person name="Hampl V."/>
        </authorList>
    </citation>
    <scope>NUCLEOTIDE SEQUENCE [LARGE SCALE GENOMIC DNA]</scope>
    <source>
        <strain evidence="2">NAU3</strain>
        <tissue evidence="2">Gut</tissue>
    </source>
</reference>
<keyword evidence="1" id="KW-1133">Transmembrane helix</keyword>
<comment type="caution">
    <text evidence="2">The sequence shown here is derived from an EMBL/GenBank/DDBJ whole genome shotgun (WGS) entry which is preliminary data.</text>
</comment>
<sequence>MKGNSTDYTLTRYEDFYHHQSCLECLRHIDSNNAAEDRFNSFTSNYEETLKHITEDGLSKDEMMAIYHYTEKGSFDVNPQLTTGEAGLYNCYLEYFFSAMDKLPLPRLDSSLYKGIPRNRAELDGLIEDGVLTVDLNDSLIANSIVSAHTSLDRALSYATEAEGTIIEITNPVTAKNVVKYSNDPVNHEYVYLPQTRFIVSGTTKKYCDRENIDTPCRDRPAIDHYEYNWIYVTEIPIQQHFVSKPGKDPKTELLECYDNNSKTCKWENGRPNQCLSLACYDANDIQIQCPYISSVKELKGLAISFWPVLGVLIVAIVLIVILLLLRKRGNKGKYQSQSELKNSLNDPII</sequence>
<evidence type="ECO:0000313" key="3">
    <source>
        <dbReference type="Proteomes" id="UP001281761"/>
    </source>
</evidence>
<keyword evidence="3" id="KW-1185">Reference proteome</keyword>
<name>A0ABQ9YAX2_9EUKA</name>
<accession>A0ABQ9YAX2</accession>
<proteinExistence type="predicted"/>
<dbReference type="SUPFAM" id="SSF56399">
    <property type="entry name" value="ADP-ribosylation"/>
    <property type="match status" value="1"/>
</dbReference>
<organism evidence="2 3">
    <name type="scientific">Blattamonas nauphoetae</name>
    <dbReference type="NCBI Taxonomy" id="2049346"/>
    <lineage>
        <taxon>Eukaryota</taxon>
        <taxon>Metamonada</taxon>
        <taxon>Preaxostyla</taxon>
        <taxon>Oxymonadida</taxon>
        <taxon>Blattamonas</taxon>
    </lineage>
</organism>
<evidence type="ECO:0008006" key="4">
    <source>
        <dbReference type="Google" id="ProtNLM"/>
    </source>
</evidence>
<keyword evidence="1" id="KW-0472">Membrane</keyword>
<gene>
    <name evidence="2" type="ORF">BLNAU_4230</name>
</gene>
<dbReference type="Gene3D" id="3.90.176.10">
    <property type="entry name" value="Toxin ADP-ribosyltransferase, Chain A, domain 1"/>
    <property type="match status" value="1"/>
</dbReference>
<keyword evidence="1" id="KW-0812">Transmembrane</keyword>
<evidence type="ECO:0000256" key="1">
    <source>
        <dbReference type="SAM" id="Phobius"/>
    </source>
</evidence>